<protein>
    <recommendedName>
        <fullName evidence="2">Anti-sigma factor antagonist</fullName>
    </recommendedName>
</protein>
<dbReference type="Gene3D" id="3.30.750.24">
    <property type="entry name" value="STAS domain"/>
    <property type="match status" value="1"/>
</dbReference>
<dbReference type="InterPro" id="IPR036513">
    <property type="entry name" value="STAS_dom_sf"/>
</dbReference>
<dbReference type="InterPro" id="IPR003658">
    <property type="entry name" value="Anti-sigma_ant"/>
</dbReference>
<dbReference type="Pfam" id="PF01740">
    <property type="entry name" value="STAS"/>
    <property type="match status" value="1"/>
</dbReference>
<dbReference type="EMBL" id="JBHTBJ010000012">
    <property type="protein sequence ID" value="MFC7275929.1"/>
    <property type="molecule type" value="Genomic_DNA"/>
</dbReference>
<evidence type="ECO:0000313" key="5">
    <source>
        <dbReference type="Proteomes" id="UP001596548"/>
    </source>
</evidence>
<dbReference type="InterPro" id="IPR002645">
    <property type="entry name" value="STAS_dom"/>
</dbReference>
<feature type="domain" description="STAS" evidence="3">
    <location>
        <begin position="82"/>
        <end position="190"/>
    </location>
</feature>
<gene>
    <name evidence="4" type="ORF">ACFQS1_18205</name>
</gene>
<dbReference type="PROSITE" id="PS50801">
    <property type="entry name" value="STAS"/>
    <property type="match status" value="1"/>
</dbReference>
<dbReference type="PANTHER" id="PTHR33495:SF2">
    <property type="entry name" value="ANTI-SIGMA FACTOR ANTAGONIST TM_1081-RELATED"/>
    <property type="match status" value="1"/>
</dbReference>
<dbReference type="CDD" id="cd07043">
    <property type="entry name" value="STAS_anti-anti-sigma_factors"/>
    <property type="match status" value="1"/>
</dbReference>
<keyword evidence="5" id="KW-1185">Reference proteome</keyword>
<evidence type="ECO:0000259" key="3">
    <source>
        <dbReference type="PROSITE" id="PS50801"/>
    </source>
</evidence>
<dbReference type="RefSeq" id="WP_378969612.1">
    <property type="nucleotide sequence ID" value="NZ_JBHTBJ010000012.1"/>
</dbReference>
<dbReference type="Proteomes" id="UP001596548">
    <property type="component" value="Unassembled WGS sequence"/>
</dbReference>
<evidence type="ECO:0000313" key="4">
    <source>
        <dbReference type="EMBL" id="MFC7275929.1"/>
    </source>
</evidence>
<reference evidence="5" key="1">
    <citation type="journal article" date="2019" name="Int. J. Syst. Evol. Microbiol.">
        <title>The Global Catalogue of Microorganisms (GCM) 10K type strain sequencing project: providing services to taxonomists for standard genome sequencing and annotation.</title>
        <authorList>
            <consortium name="The Broad Institute Genomics Platform"/>
            <consortium name="The Broad Institute Genome Sequencing Center for Infectious Disease"/>
            <person name="Wu L."/>
            <person name="Ma J."/>
        </authorList>
    </citation>
    <scope>NUCLEOTIDE SEQUENCE [LARGE SCALE GENOMIC DNA]</scope>
    <source>
        <strain evidence="5">XZYJT-10</strain>
    </source>
</reference>
<accession>A0ABW2HSX4</accession>
<sequence length="196" mass="20194">MTAVPALGGVGVEVICDQCGAAAVTNGCGIHDAEVVYGAVAALGWSGSAFATGPHACPACAECMAGARPPARPERAGDAPGTWVSIRLLPSAAVVRVTRDIDADVVPDLRTALEQALRERARVVVDLEQVHLIDSTGLGTLVRARNAARQRHGTLALAAPSRFVQTVLRTMRLHTAFPVYSSADQAVAGPGVPETA</sequence>
<name>A0ABW2HSX4_9ACTN</name>
<evidence type="ECO:0000256" key="1">
    <source>
        <dbReference type="ARBA" id="ARBA00009013"/>
    </source>
</evidence>
<dbReference type="PANTHER" id="PTHR33495">
    <property type="entry name" value="ANTI-SIGMA FACTOR ANTAGONIST TM_1081-RELATED-RELATED"/>
    <property type="match status" value="1"/>
</dbReference>
<dbReference type="SUPFAM" id="SSF52091">
    <property type="entry name" value="SpoIIaa-like"/>
    <property type="match status" value="1"/>
</dbReference>
<comment type="caution">
    <text evidence="4">The sequence shown here is derived from an EMBL/GenBank/DDBJ whole genome shotgun (WGS) entry which is preliminary data.</text>
</comment>
<proteinExistence type="inferred from homology"/>
<evidence type="ECO:0000256" key="2">
    <source>
        <dbReference type="RuleBase" id="RU003749"/>
    </source>
</evidence>
<dbReference type="NCBIfam" id="TIGR00377">
    <property type="entry name" value="ant_ant_sig"/>
    <property type="match status" value="1"/>
</dbReference>
<comment type="similarity">
    <text evidence="1 2">Belongs to the anti-sigma-factor antagonist family.</text>
</comment>
<organism evidence="4 5">
    <name type="scientific">Paractinoplanes rhizophilus</name>
    <dbReference type="NCBI Taxonomy" id="1416877"/>
    <lineage>
        <taxon>Bacteria</taxon>
        <taxon>Bacillati</taxon>
        <taxon>Actinomycetota</taxon>
        <taxon>Actinomycetes</taxon>
        <taxon>Micromonosporales</taxon>
        <taxon>Micromonosporaceae</taxon>
        <taxon>Paractinoplanes</taxon>
    </lineage>
</organism>